<reference evidence="2 3" key="1">
    <citation type="submission" date="2014-11" db="EMBL/GenBank/DDBJ databases">
        <title>Whole genome shotgun sequence of Sphingomonas parapaucimobilis NBRC 15100.</title>
        <authorList>
            <person name="Katano-Makiyama Y."/>
            <person name="Hosoyama A."/>
            <person name="Hashimoto M."/>
            <person name="Hosoyama Y."/>
            <person name="Noguchi M."/>
            <person name="Numata M."/>
            <person name="Tsuchikane K."/>
            <person name="Hirakata S."/>
            <person name="Uohara A."/>
            <person name="Shimodaira J."/>
            <person name="Ohji S."/>
            <person name="Ichikawa N."/>
            <person name="Kimura A."/>
            <person name="Yamazoe A."/>
            <person name="Fujita N."/>
        </authorList>
    </citation>
    <scope>NUCLEOTIDE SEQUENCE [LARGE SCALE GENOMIC DNA]</scope>
    <source>
        <strain evidence="2 3">NBRC 15100</strain>
    </source>
</reference>
<dbReference type="AlphaFoldDB" id="A0A0A1W939"/>
<comment type="caution">
    <text evidence="2">The sequence shown here is derived from an EMBL/GenBank/DDBJ whole genome shotgun (WGS) entry which is preliminary data.</text>
</comment>
<dbReference type="RefSeq" id="WP_042488724.1">
    <property type="nucleotide sequence ID" value="NZ_BBPI01000068.1"/>
</dbReference>
<accession>A0A0A1W939</accession>
<dbReference type="OrthoDB" id="7448392at2"/>
<dbReference type="EMBL" id="BBPI01000068">
    <property type="protein sequence ID" value="GAM01641.1"/>
    <property type="molecule type" value="Genomic_DNA"/>
</dbReference>
<feature type="compositionally biased region" description="Low complexity" evidence="1">
    <location>
        <begin position="10"/>
        <end position="24"/>
    </location>
</feature>
<sequence length="155" mass="16034">MDDTPSKPGPASDSAPEAQADAAASSVTSRRMLMLGAVGASTVIAVRPALAQTTASVLNCQIPVPGPGDAGKYIDRNGNVVNPGPLGPLGALFGGPYPPPSRPFTGEEVRNALYKGMSLPGTTYYSNDAYLKYIRKLSGGQSGYTCFLSVQNPRT</sequence>
<dbReference type="Proteomes" id="UP000032305">
    <property type="component" value="Unassembled WGS sequence"/>
</dbReference>
<evidence type="ECO:0000313" key="2">
    <source>
        <dbReference type="EMBL" id="GAM01641.1"/>
    </source>
</evidence>
<gene>
    <name evidence="2" type="ORF">SP5_068_00090</name>
</gene>
<evidence type="ECO:0000256" key="1">
    <source>
        <dbReference type="SAM" id="MobiDB-lite"/>
    </source>
</evidence>
<dbReference type="eggNOG" id="ENOG5031AX4">
    <property type="taxonomic scope" value="Bacteria"/>
</dbReference>
<keyword evidence="3" id="KW-1185">Reference proteome</keyword>
<protein>
    <submittedName>
        <fullName evidence="2">Uncharacterized protein</fullName>
    </submittedName>
</protein>
<proteinExistence type="predicted"/>
<evidence type="ECO:0000313" key="3">
    <source>
        <dbReference type="Proteomes" id="UP000032305"/>
    </source>
</evidence>
<feature type="region of interest" description="Disordered" evidence="1">
    <location>
        <begin position="1"/>
        <end position="24"/>
    </location>
</feature>
<organism evidence="2 3">
    <name type="scientific">Sphingomonas parapaucimobilis NBRC 15100</name>
    <dbReference type="NCBI Taxonomy" id="1219049"/>
    <lineage>
        <taxon>Bacteria</taxon>
        <taxon>Pseudomonadati</taxon>
        <taxon>Pseudomonadota</taxon>
        <taxon>Alphaproteobacteria</taxon>
        <taxon>Sphingomonadales</taxon>
        <taxon>Sphingomonadaceae</taxon>
        <taxon>Sphingomonas</taxon>
    </lineage>
</organism>
<name>A0A0A1W939_9SPHN</name>